<proteinExistence type="predicted"/>
<dbReference type="AlphaFoldDB" id="A0A4C1UY60"/>
<sequence length="444" mass="50864">MNCEEPEELDPRDSTKQAKRKTANGKKSIHVTCKLPATRITLILGERDSKRVLTLVNKKSNNAAQGHTAAAHSRATEIAQSSTAINNIQRTENQTENGMDKTYNIPEVNTFEVPHNENRGTNRKRTGTDNCTAPIQNTHIPSTIIRDEKIMEDEHALRLIRKVTSKNNATLRIANGQIKIDPVNSTACEDFLTKIQVCEPLRIIGPKAKADRQSATKVILKNKTYGEDANTIAEEITDCIDTKPIIMKKLGKTGKTYLLIFESKYKQRNVLEEFMTTDKKFFSAPSMKVERFRENPRYIVQYKKWYAFDHSKQSCYGKQKESQNKVNILEYTMTIICKNYKNEGHNANNVTCQIFQNVISKQMEQTKAKQTKQKEKIKHAKIRLEARYANITNKRQLTALPQKEIDTTTWRTATVTTANEISTESFHLKLERKERTNEAHKNCK</sequence>
<protein>
    <submittedName>
        <fullName evidence="2">Uncharacterized protein</fullName>
    </submittedName>
</protein>
<dbReference type="EMBL" id="BGZK01000236">
    <property type="protein sequence ID" value="GBP30714.1"/>
    <property type="molecule type" value="Genomic_DNA"/>
</dbReference>
<name>A0A4C1UY60_EUMVA</name>
<comment type="caution">
    <text evidence="2">The sequence shown here is derived from an EMBL/GenBank/DDBJ whole genome shotgun (WGS) entry which is preliminary data.</text>
</comment>
<evidence type="ECO:0000313" key="2">
    <source>
        <dbReference type="EMBL" id="GBP30714.1"/>
    </source>
</evidence>
<feature type="region of interest" description="Disordered" evidence="1">
    <location>
        <begin position="1"/>
        <end position="27"/>
    </location>
</feature>
<feature type="compositionally biased region" description="Basic residues" evidence="1">
    <location>
        <begin position="17"/>
        <end position="27"/>
    </location>
</feature>
<feature type="region of interest" description="Disordered" evidence="1">
    <location>
        <begin position="112"/>
        <end position="136"/>
    </location>
</feature>
<gene>
    <name evidence="2" type="ORF">EVAR_75938_1</name>
</gene>
<reference evidence="2 3" key="1">
    <citation type="journal article" date="2019" name="Commun. Biol.">
        <title>The bagworm genome reveals a unique fibroin gene that provides high tensile strength.</title>
        <authorList>
            <person name="Kono N."/>
            <person name="Nakamura H."/>
            <person name="Ohtoshi R."/>
            <person name="Tomita M."/>
            <person name="Numata K."/>
            <person name="Arakawa K."/>
        </authorList>
    </citation>
    <scope>NUCLEOTIDE SEQUENCE [LARGE SCALE GENOMIC DNA]</scope>
</reference>
<keyword evidence="3" id="KW-1185">Reference proteome</keyword>
<dbReference type="OrthoDB" id="7349649at2759"/>
<dbReference type="Proteomes" id="UP000299102">
    <property type="component" value="Unassembled WGS sequence"/>
</dbReference>
<evidence type="ECO:0000313" key="3">
    <source>
        <dbReference type="Proteomes" id="UP000299102"/>
    </source>
</evidence>
<organism evidence="2 3">
    <name type="scientific">Eumeta variegata</name>
    <name type="common">Bagworm moth</name>
    <name type="synonym">Eumeta japonica</name>
    <dbReference type="NCBI Taxonomy" id="151549"/>
    <lineage>
        <taxon>Eukaryota</taxon>
        <taxon>Metazoa</taxon>
        <taxon>Ecdysozoa</taxon>
        <taxon>Arthropoda</taxon>
        <taxon>Hexapoda</taxon>
        <taxon>Insecta</taxon>
        <taxon>Pterygota</taxon>
        <taxon>Neoptera</taxon>
        <taxon>Endopterygota</taxon>
        <taxon>Lepidoptera</taxon>
        <taxon>Glossata</taxon>
        <taxon>Ditrysia</taxon>
        <taxon>Tineoidea</taxon>
        <taxon>Psychidae</taxon>
        <taxon>Oiketicinae</taxon>
        <taxon>Eumeta</taxon>
    </lineage>
</organism>
<evidence type="ECO:0000256" key="1">
    <source>
        <dbReference type="SAM" id="MobiDB-lite"/>
    </source>
</evidence>
<accession>A0A4C1UY60</accession>